<accession>A0A2A7HQX4</accession>
<evidence type="ECO:0000256" key="1">
    <source>
        <dbReference type="SAM" id="MobiDB-lite"/>
    </source>
</evidence>
<feature type="region of interest" description="Disordered" evidence="1">
    <location>
        <begin position="70"/>
        <end position="89"/>
    </location>
</feature>
<name>A0A2A7HQX4_BACCE</name>
<gene>
    <name evidence="2" type="ORF">COM96_25450</name>
</gene>
<dbReference type="AlphaFoldDB" id="A0A2A7HQX4"/>
<protein>
    <submittedName>
        <fullName evidence="2">Uncharacterized protein</fullName>
    </submittedName>
</protein>
<dbReference type="Proteomes" id="UP000220006">
    <property type="component" value="Unassembled WGS sequence"/>
</dbReference>
<comment type="caution">
    <text evidence="2">The sequence shown here is derived from an EMBL/GenBank/DDBJ whole genome shotgun (WGS) entry which is preliminary data.</text>
</comment>
<dbReference type="EMBL" id="NVLK01000068">
    <property type="protein sequence ID" value="PEC19406.1"/>
    <property type="molecule type" value="Genomic_DNA"/>
</dbReference>
<organism evidence="2 3">
    <name type="scientific">Bacillus cereus</name>
    <dbReference type="NCBI Taxonomy" id="1396"/>
    <lineage>
        <taxon>Bacteria</taxon>
        <taxon>Bacillati</taxon>
        <taxon>Bacillota</taxon>
        <taxon>Bacilli</taxon>
        <taxon>Bacillales</taxon>
        <taxon>Bacillaceae</taxon>
        <taxon>Bacillus</taxon>
        <taxon>Bacillus cereus group</taxon>
    </lineage>
</organism>
<proteinExistence type="predicted"/>
<sequence length="147" mass="16980">MASIVNSVCEIIRLMSKTKVERIQITYEIGDIIEQKCRRCYYNRSEKACFSISVCNNCPTGQELRQLGRYLDTEPKDRGGKRKDIPMGLTPERVRELNQQGIPDKDISIMYDRSPSYVGKMKQQWKQAGVWEGPTLMREIKRSGENA</sequence>
<evidence type="ECO:0000313" key="2">
    <source>
        <dbReference type="EMBL" id="PEC19406.1"/>
    </source>
</evidence>
<feature type="compositionally biased region" description="Basic and acidic residues" evidence="1">
    <location>
        <begin position="71"/>
        <end position="85"/>
    </location>
</feature>
<evidence type="ECO:0000313" key="3">
    <source>
        <dbReference type="Proteomes" id="UP000220006"/>
    </source>
</evidence>
<reference evidence="2 3" key="1">
    <citation type="submission" date="2017-09" db="EMBL/GenBank/DDBJ databases">
        <title>Large-scale bioinformatics analysis of Bacillus genomes uncovers conserved roles of natural products in bacterial physiology.</title>
        <authorList>
            <consortium name="Agbiome Team Llc"/>
            <person name="Bleich R.M."/>
            <person name="Grubbs K.J."/>
            <person name="Santa Maria K.C."/>
            <person name="Allen S.E."/>
            <person name="Farag S."/>
            <person name="Shank E.A."/>
            <person name="Bowers A."/>
        </authorList>
    </citation>
    <scope>NUCLEOTIDE SEQUENCE [LARGE SCALE GENOMIC DNA]</scope>
    <source>
        <strain evidence="2 3">AFS096845</strain>
    </source>
</reference>